<proteinExistence type="predicted"/>
<name>A0A1H4ZZC9_9PSED</name>
<sequence>MNPDPYSLKKPCANCPFNKVGAIELMPGRVEGIIKDLVNGTATGFSCHKTVYKNRSCSKREKENHKQCAGSLILLEKMGRQTQLMQVMERLGLYHPDDLKPYHDQVIDVPELVLEGHYRVKSVTIKPATQD</sequence>
<dbReference type="Proteomes" id="UP000198982">
    <property type="component" value="Unassembled WGS sequence"/>
</dbReference>
<dbReference type="AlphaFoldDB" id="A0A1H4ZZC9"/>
<keyword evidence="2" id="KW-1185">Reference proteome</keyword>
<evidence type="ECO:0000313" key="1">
    <source>
        <dbReference type="EMBL" id="SED35422.1"/>
    </source>
</evidence>
<accession>A0A1H4ZZC9</accession>
<organism evidence="1 2">
    <name type="scientific">Pseudomonas saponiphila</name>
    <dbReference type="NCBI Taxonomy" id="556534"/>
    <lineage>
        <taxon>Bacteria</taxon>
        <taxon>Pseudomonadati</taxon>
        <taxon>Pseudomonadota</taxon>
        <taxon>Gammaproteobacteria</taxon>
        <taxon>Pseudomonadales</taxon>
        <taxon>Pseudomonadaceae</taxon>
        <taxon>Pseudomonas</taxon>
    </lineage>
</organism>
<dbReference type="RefSeq" id="WP_092320872.1">
    <property type="nucleotide sequence ID" value="NZ_FNTJ01000003.1"/>
</dbReference>
<gene>
    <name evidence="1" type="ORF">SAMN05216178_6910</name>
</gene>
<dbReference type="EMBL" id="FNTJ01000003">
    <property type="protein sequence ID" value="SED35422.1"/>
    <property type="molecule type" value="Genomic_DNA"/>
</dbReference>
<protein>
    <submittedName>
        <fullName evidence="1">Uncharacterized protein</fullName>
    </submittedName>
</protein>
<reference evidence="2" key="1">
    <citation type="submission" date="2016-10" db="EMBL/GenBank/DDBJ databases">
        <authorList>
            <person name="Varghese N."/>
            <person name="Submissions S."/>
        </authorList>
    </citation>
    <scope>NUCLEOTIDE SEQUENCE [LARGE SCALE GENOMIC DNA]</scope>
    <source>
        <strain evidence="2">DSM 9751</strain>
    </source>
</reference>
<evidence type="ECO:0000313" key="2">
    <source>
        <dbReference type="Proteomes" id="UP000198982"/>
    </source>
</evidence>